<keyword evidence="1" id="KW-0175">Coiled coil</keyword>
<proteinExistence type="predicted"/>
<comment type="caution">
    <text evidence="2">The sequence shown here is derived from an EMBL/GenBank/DDBJ whole genome shotgun (WGS) entry which is preliminary data.</text>
</comment>
<reference evidence="2" key="1">
    <citation type="submission" date="2022-03" db="EMBL/GenBank/DDBJ databases">
        <title>Draft genome sequence of Aduncisulcus paluster, a free-living microaerophilic Fornicata.</title>
        <authorList>
            <person name="Yuyama I."/>
            <person name="Kume K."/>
            <person name="Tamura T."/>
            <person name="Inagaki Y."/>
            <person name="Hashimoto T."/>
        </authorList>
    </citation>
    <scope>NUCLEOTIDE SEQUENCE</scope>
    <source>
        <strain evidence="2">NY0171</strain>
    </source>
</reference>
<dbReference type="Proteomes" id="UP001057375">
    <property type="component" value="Unassembled WGS sequence"/>
</dbReference>
<dbReference type="EMBL" id="BQXS01002472">
    <property type="protein sequence ID" value="GKT32142.1"/>
    <property type="molecule type" value="Genomic_DNA"/>
</dbReference>
<feature type="coiled-coil region" evidence="1">
    <location>
        <begin position="47"/>
        <end position="74"/>
    </location>
</feature>
<sequence>MATLNSRVSERLGRSPMEILYGRKRNPQGSLSCDDDSISPEMWKRVLDMKHQEREEIEQEVREADKKVVDRREQSQKDFKPFEVGEKVLLSRRKTGRKTDTINLGPYL</sequence>
<keyword evidence="3" id="KW-1185">Reference proteome</keyword>
<organism evidence="2 3">
    <name type="scientific">Aduncisulcus paluster</name>
    <dbReference type="NCBI Taxonomy" id="2918883"/>
    <lineage>
        <taxon>Eukaryota</taxon>
        <taxon>Metamonada</taxon>
        <taxon>Carpediemonas-like organisms</taxon>
        <taxon>Aduncisulcus</taxon>
    </lineage>
</organism>
<feature type="non-terminal residue" evidence="2">
    <location>
        <position position="108"/>
    </location>
</feature>
<gene>
    <name evidence="2" type="ORF">ADUPG1_002230</name>
</gene>
<accession>A0ABQ5KHZ2</accession>
<evidence type="ECO:0000313" key="2">
    <source>
        <dbReference type="EMBL" id="GKT32142.1"/>
    </source>
</evidence>
<name>A0ABQ5KHZ2_9EUKA</name>
<evidence type="ECO:0000313" key="3">
    <source>
        <dbReference type="Proteomes" id="UP001057375"/>
    </source>
</evidence>
<protein>
    <submittedName>
        <fullName evidence="2">Uncharacterized protein</fullName>
    </submittedName>
</protein>
<evidence type="ECO:0000256" key="1">
    <source>
        <dbReference type="SAM" id="Coils"/>
    </source>
</evidence>